<organism evidence="1 2">
    <name type="scientific">Methylocystis borbori</name>
    <dbReference type="NCBI Taxonomy" id="3118750"/>
    <lineage>
        <taxon>Bacteria</taxon>
        <taxon>Pseudomonadati</taxon>
        <taxon>Pseudomonadota</taxon>
        <taxon>Alphaproteobacteria</taxon>
        <taxon>Hyphomicrobiales</taxon>
        <taxon>Methylocystaceae</taxon>
        <taxon>Methylocystis</taxon>
    </lineage>
</organism>
<dbReference type="EMBL" id="JAZHYN010000001">
    <property type="protein sequence ID" value="MEF3365051.1"/>
    <property type="molecule type" value="Genomic_DNA"/>
</dbReference>
<name>A0ABU7XEX8_9HYPH</name>
<evidence type="ECO:0000313" key="2">
    <source>
        <dbReference type="Proteomes" id="UP001350748"/>
    </source>
</evidence>
<sequence>MRPEAAQVSAGRRRLDYLEPFGPPVRPACAEDIESLLAFTKELLPLSDVNIETALSIHERNSETFLIVDGPEGPIGLAALLLLNSRGLDALLAGDFCFNRPKLDHLTPTGEAPAAIYVWALCMKGRAVGSLSAIMAWAKQNGRENAHLYSRPTTTQGERFMRHGGFHPIACGQPDLWRYERPISNDASIAA</sequence>
<reference evidence="1 2" key="1">
    <citation type="submission" date="2024-02" db="EMBL/GenBank/DDBJ databases">
        <authorList>
            <person name="Grouzdev D."/>
        </authorList>
    </citation>
    <scope>NUCLEOTIDE SEQUENCE [LARGE SCALE GENOMIC DNA]</scope>
    <source>
        <strain evidence="1 2">9N</strain>
    </source>
</reference>
<comment type="caution">
    <text evidence="1">The sequence shown here is derived from an EMBL/GenBank/DDBJ whole genome shotgun (WGS) entry which is preliminary data.</text>
</comment>
<dbReference type="RefSeq" id="WP_332079946.1">
    <property type="nucleotide sequence ID" value="NZ_JAZHYN010000001.1"/>
</dbReference>
<dbReference type="Gene3D" id="3.40.630.30">
    <property type="match status" value="1"/>
</dbReference>
<dbReference type="SUPFAM" id="SSF55729">
    <property type="entry name" value="Acyl-CoA N-acyltransferases (Nat)"/>
    <property type="match status" value="1"/>
</dbReference>
<accession>A0ABU7XEX8</accession>
<proteinExistence type="predicted"/>
<gene>
    <name evidence="1" type="ORF">V3H18_00730</name>
</gene>
<keyword evidence="2" id="KW-1185">Reference proteome</keyword>
<protein>
    <recommendedName>
        <fullName evidence="3">N-acetyltransferase domain-containing protein</fullName>
    </recommendedName>
</protein>
<dbReference type="InterPro" id="IPR016181">
    <property type="entry name" value="Acyl_CoA_acyltransferase"/>
</dbReference>
<evidence type="ECO:0008006" key="3">
    <source>
        <dbReference type="Google" id="ProtNLM"/>
    </source>
</evidence>
<evidence type="ECO:0000313" key="1">
    <source>
        <dbReference type="EMBL" id="MEF3365051.1"/>
    </source>
</evidence>
<dbReference type="Proteomes" id="UP001350748">
    <property type="component" value="Unassembled WGS sequence"/>
</dbReference>